<proteinExistence type="predicted"/>
<accession>A0ABR2KZH8</accession>
<feature type="compositionally biased region" description="Polar residues" evidence="2">
    <location>
        <begin position="179"/>
        <end position="196"/>
    </location>
</feature>
<feature type="coiled-coil region" evidence="1">
    <location>
        <begin position="206"/>
        <end position="247"/>
    </location>
</feature>
<evidence type="ECO:0008006" key="5">
    <source>
        <dbReference type="Google" id="ProtNLM"/>
    </source>
</evidence>
<evidence type="ECO:0000313" key="4">
    <source>
        <dbReference type="Proteomes" id="UP001470230"/>
    </source>
</evidence>
<evidence type="ECO:0000256" key="2">
    <source>
        <dbReference type="SAM" id="MobiDB-lite"/>
    </source>
</evidence>
<reference evidence="3 4" key="1">
    <citation type="submission" date="2024-04" db="EMBL/GenBank/DDBJ databases">
        <title>Tritrichomonas musculus Genome.</title>
        <authorList>
            <person name="Alves-Ferreira E."/>
            <person name="Grigg M."/>
            <person name="Lorenzi H."/>
            <person name="Galac M."/>
        </authorList>
    </citation>
    <scope>NUCLEOTIDE SEQUENCE [LARGE SCALE GENOMIC DNA]</scope>
    <source>
        <strain evidence="3 4">EAF2021</strain>
    </source>
</reference>
<name>A0ABR2KZH8_9EUKA</name>
<keyword evidence="1" id="KW-0175">Coiled coil</keyword>
<comment type="caution">
    <text evidence="3">The sequence shown here is derived from an EMBL/GenBank/DDBJ whole genome shotgun (WGS) entry which is preliminary data.</text>
</comment>
<sequence>MQDKKLSDQEYLAIDSILEDAERKYLPKNSVALDLESLDQQCRDIWSDWDFSVPTISKSPIDSTKKINIDLSYQSQKYRNEINPSSLSSDDDVNTSNSENIRKVVRNSQFKQNSITKTQNIDESDSDSKDSSEDLSSDSEIIRKPPKSPMRSPLILSGRYSGSKSKSKSRKKSPFKSSINSTAKSLNGKSTSNSKTPIHAYDRADVARLRQDNISLRAMVSRLQDALDRANYENSRLKEELNKSEMNCMRQKGIISYLKEQKLYGKK</sequence>
<keyword evidence="4" id="KW-1185">Reference proteome</keyword>
<organism evidence="3 4">
    <name type="scientific">Tritrichomonas musculus</name>
    <dbReference type="NCBI Taxonomy" id="1915356"/>
    <lineage>
        <taxon>Eukaryota</taxon>
        <taxon>Metamonada</taxon>
        <taxon>Parabasalia</taxon>
        <taxon>Tritrichomonadida</taxon>
        <taxon>Tritrichomonadidae</taxon>
        <taxon>Tritrichomonas</taxon>
    </lineage>
</organism>
<gene>
    <name evidence="3" type="ORF">M9Y10_014220</name>
</gene>
<feature type="region of interest" description="Disordered" evidence="2">
    <location>
        <begin position="102"/>
        <end position="199"/>
    </location>
</feature>
<dbReference type="EMBL" id="JAPFFF010000002">
    <property type="protein sequence ID" value="KAK8896322.1"/>
    <property type="molecule type" value="Genomic_DNA"/>
</dbReference>
<protein>
    <recommendedName>
        <fullName evidence="5">BZIP domain-containing protein</fullName>
    </recommendedName>
</protein>
<evidence type="ECO:0000256" key="1">
    <source>
        <dbReference type="SAM" id="Coils"/>
    </source>
</evidence>
<evidence type="ECO:0000313" key="3">
    <source>
        <dbReference type="EMBL" id="KAK8896322.1"/>
    </source>
</evidence>
<feature type="compositionally biased region" description="Basic residues" evidence="2">
    <location>
        <begin position="165"/>
        <end position="174"/>
    </location>
</feature>
<dbReference type="Proteomes" id="UP001470230">
    <property type="component" value="Unassembled WGS sequence"/>
</dbReference>
<feature type="compositionally biased region" description="Polar residues" evidence="2">
    <location>
        <begin position="106"/>
        <end position="121"/>
    </location>
</feature>